<protein>
    <recommendedName>
        <fullName evidence="9">Signal recognition particle protein</fullName>
        <ecNumber evidence="9">3.6.5.4</ecNumber>
    </recommendedName>
    <alternativeName>
        <fullName evidence="9">Fifty-four homolog</fullName>
    </alternativeName>
</protein>
<dbReference type="Pfam" id="PF00448">
    <property type="entry name" value="SRP54"/>
    <property type="match status" value="1"/>
</dbReference>
<keyword evidence="6 9" id="KW-0733">Signal recognition particle</keyword>
<sequence length="446" mass="49723">MVFEGLADKLQQTFKKLRGRGKLTESDVSEALREVRMALLEADVNFKVAKDFVARVKERAVGQEVIASLTPAQHVIKIVYEELTQLMGGTQSRITISSRPPTVVMLVGLQGAGKTTTAGKLAHLLKKQNKRPLLVAADIYRPAAIKQLQVLGEKLELPVFTLGDKENPVRIAQKAIEYALSHARDIVIIDTAGRLHINEQLMDELKAIKNTVKPHEILLVVDAMTGQDAVTVAETFNEQLGIDGVILTKLDGDARGGAALSVRAVTGRPIKYVGMGEKLDALEPFYPDRMASRILGMGDVLSLIEKAEEAINLEQAREMEKKIRKEEFTLDDFLDQLQQLKKLGPLDQLLSMLPGMGNLKKLHGLELDEKEIKHVEAIIRSMTKKERRDPSIINGSRRKRIAMGSGTKVQDVNRLLKQFAEAKKMMKRLQEMQKTGKKGFKLPFMR</sequence>
<dbReference type="InterPro" id="IPR027417">
    <property type="entry name" value="P-loop_NTPase"/>
</dbReference>
<proteinExistence type="inferred from homology"/>
<dbReference type="Gene3D" id="3.40.50.300">
    <property type="entry name" value="P-loop containing nucleotide triphosphate hydrolases"/>
    <property type="match status" value="1"/>
</dbReference>
<evidence type="ECO:0000313" key="12">
    <source>
        <dbReference type="Proteomes" id="UP000243333"/>
    </source>
</evidence>
<dbReference type="Pfam" id="PF02881">
    <property type="entry name" value="SRP54_N"/>
    <property type="match status" value="1"/>
</dbReference>
<feature type="binding site" evidence="9">
    <location>
        <begin position="248"/>
        <end position="251"/>
    </location>
    <ligand>
        <name>GTP</name>
        <dbReference type="ChEBI" id="CHEBI:37565"/>
    </ligand>
</feature>
<dbReference type="Proteomes" id="UP000243333">
    <property type="component" value="Unassembled WGS sequence"/>
</dbReference>
<evidence type="ECO:0000256" key="7">
    <source>
        <dbReference type="ARBA" id="ARBA00023274"/>
    </source>
</evidence>
<keyword evidence="7 9" id="KW-0687">Ribonucleoprotein</keyword>
<gene>
    <name evidence="9" type="primary">ffh</name>
    <name evidence="11" type="ORF">SAMN05660235_02705</name>
</gene>
<dbReference type="FunFam" id="3.40.50.300:FF:000022">
    <property type="entry name" value="Signal recognition particle 54 kDa subunit"/>
    <property type="match status" value="1"/>
</dbReference>
<dbReference type="InterPro" id="IPR022941">
    <property type="entry name" value="SRP54"/>
</dbReference>
<comment type="function">
    <text evidence="9">Involved in targeting and insertion of nascent membrane proteins into the cytoplasmic membrane. Binds to the hydrophobic signal sequence of the ribosome-nascent chain (RNC) as it emerges from the ribosomes. The SRP-RNC complex is then targeted to the cytoplasmic membrane where it interacts with the SRP receptor FtsY.</text>
</comment>
<evidence type="ECO:0000256" key="3">
    <source>
        <dbReference type="ARBA" id="ARBA00022801"/>
    </source>
</evidence>
<reference evidence="12" key="1">
    <citation type="submission" date="2016-10" db="EMBL/GenBank/DDBJ databases">
        <authorList>
            <person name="Varghese N."/>
            <person name="Submissions S."/>
        </authorList>
    </citation>
    <scope>NUCLEOTIDE SEQUENCE [LARGE SCALE GENOMIC DNA]</scope>
    <source>
        <strain evidence="12">DSM 23256</strain>
    </source>
</reference>
<keyword evidence="5 9" id="KW-0342">GTP-binding</keyword>
<feature type="binding site" evidence="9">
    <location>
        <begin position="190"/>
        <end position="194"/>
    </location>
    <ligand>
        <name>GTP</name>
        <dbReference type="ChEBI" id="CHEBI:37565"/>
    </ligand>
</feature>
<dbReference type="Gene3D" id="1.10.260.30">
    <property type="entry name" value="Signal recognition particle, SRP54 subunit, M-domain"/>
    <property type="match status" value="1"/>
</dbReference>
<dbReference type="InterPro" id="IPR013822">
    <property type="entry name" value="Signal_recog_particl_SRP54_hlx"/>
</dbReference>
<comment type="similarity">
    <text evidence="1 9">Belongs to the GTP-binding SRP family. SRP54 subfamily.</text>
</comment>
<comment type="subunit">
    <text evidence="9">Part of the signal recognition particle protein translocation system, which is composed of SRP and FtsY.</text>
</comment>
<keyword evidence="12" id="KW-1185">Reference proteome</keyword>
<dbReference type="GO" id="GO:0008312">
    <property type="term" value="F:7S RNA binding"/>
    <property type="evidence" value="ECO:0007669"/>
    <property type="project" value="InterPro"/>
</dbReference>
<dbReference type="PANTHER" id="PTHR11564:SF5">
    <property type="entry name" value="SIGNAL RECOGNITION PARTICLE SUBUNIT SRP54"/>
    <property type="match status" value="1"/>
</dbReference>
<dbReference type="InterPro" id="IPR004125">
    <property type="entry name" value="Signal_recog_particle_SRP54_M"/>
</dbReference>
<keyword evidence="3 9" id="KW-0378">Hydrolase</keyword>
<dbReference type="GO" id="GO:0003924">
    <property type="term" value="F:GTPase activity"/>
    <property type="evidence" value="ECO:0007669"/>
    <property type="project" value="UniProtKB-UniRule"/>
</dbReference>
<dbReference type="SMART" id="SM00382">
    <property type="entry name" value="AAA"/>
    <property type="match status" value="1"/>
</dbReference>
<dbReference type="STRING" id="1123285.SAMN05660235_02705"/>
<keyword evidence="2 9" id="KW-0547">Nucleotide-binding</keyword>
<dbReference type="GO" id="GO:0006614">
    <property type="term" value="P:SRP-dependent cotranslational protein targeting to membrane"/>
    <property type="evidence" value="ECO:0007669"/>
    <property type="project" value="InterPro"/>
</dbReference>
<organism evidence="11 12">
    <name type="scientific">Sporolituus thermophilus DSM 23256</name>
    <dbReference type="NCBI Taxonomy" id="1123285"/>
    <lineage>
        <taxon>Bacteria</taxon>
        <taxon>Bacillati</taxon>
        <taxon>Bacillota</taxon>
        <taxon>Negativicutes</taxon>
        <taxon>Selenomonadales</taxon>
        <taxon>Sporomusaceae</taxon>
        <taxon>Sporolituus</taxon>
    </lineage>
</organism>
<comment type="subcellular location">
    <subcellularLocation>
        <location evidence="9">Cytoplasm</location>
    </subcellularLocation>
    <text evidence="9">The SRP-RNC complex is targeted to the cytoplasmic membrane.</text>
</comment>
<name>A0A1G7NTL6_9FIRM</name>
<feature type="binding site" evidence="9">
    <location>
        <begin position="108"/>
        <end position="115"/>
    </location>
    <ligand>
        <name>GTP</name>
        <dbReference type="ChEBI" id="CHEBI:37565"/>
    </ligand>
</feature>
<feature type="domain" description="SRP54-type proteins GTP-binding" evidence="10">
    <location>
        <begin position="269"/>
        <end position="282"/>
    </location>
</feature>
<dbReference type="Pfam" id="PF02978">
    <property type="entry name" value="SRP_SPB"/>
    <property type="match status" value="1"/>
</dbReference>
<dbReference type="InterPro" id="IPR036891">
    <property type="entry name" value="Signal_recog_part_SRP54_M_sf"/>
</dbReference>
<dbReference type="InterPro" id="IPR004780">
    <property type="entry name" value="SRP"/>
</dbReference>
<dbReference type="RefSeq" id="WP_093691724.1">
    <property type="nucleotide sequence ID" value="NZ_FNBU01000028.1"/>
</dbReference>
<dbReference type="InterPro" id="IPR003593">
    <property type="entry name" value="AAA+_ATPase"/>
</dbReference>
<dbReference type="HAMAP" id="MF_00306">
    <property type="entry name" value="SRP54"/>
    <property type="match status" value="1"/>
</dbReference>
<dbReference type="GO" id="GO:0048500">
    <property type="term" value="C:signal recognition particle"/>
    <property type="evidence" value="ECO:0007669"/>
    <property type="project" value="UniProtKB-UniRule"/>
</dbReference>
<evidence type="ECO:0000256" key="4">
    <source>
        <dbReference type="ARBA" id="ARBA00022884"/>
    </source>
</evidence>
<evidence type="ECO:0000256" key="1">
    <source>
        <dbReference type="ARBA" id="ARBA00005450"/>
    </source>
</evidence>
<comment type="domain">
    <text evidence="9">Composed of three domains: the N-terminal N domain, which is responsible for interactions with the ribosome, the central G domain, which binds GTP, and the C-terminal M domain, which binds the RNA and the signal sequence of the RNC.</text>
</comment>
<dbReference type="PROSITE" id="PS00300">
    <property type="entry name" value="SRP54"/>
    <property type="match status" value="1"/>
</dbReference>
<dbReference type="InterPro" id="IPR000897">
    <property type="entry name" value="SRP54_GTPase_dom"/>
</dbReference>
<dbReference type="InterPro" id="IPR042101">
    <property type="entry name" value="SRP54_N_sf"/>
</dbReference>
<evidence type="ECO:0000256" key="9">
    <source>
        <dbReference type="HAMAP-Rule" id="MF_00306"/>
    </source>
</evidence>
<evidence type="ECO:0000256" key="5">
    <source>
        <dbReference type="ARBA" id="ARBA00023134"/>
    </source>
</evidence>
<dbReference type="NCBIfam" id="TIGR00959">
    <property type="entry name" value="ffh"/>
    <property type="match status" value="1"/>
</dbReference>
<dbReference type="SUPFAM" id="SSF47446">
    <property type="entry name" value="Signal peptide-binding domain"/>
    <property type="match status" value="1"/>
</dbReference>
<keyword evidence="4 9" id="KW-0694">RNA-binding</keyword>
<evidence type="ECO:0000313" key="11">
    <source>
        <dbReference type="EMBL" id="SDF77326.1"/>
    </source>
</evidence>
<dbReference type="SMART" id="SM00963">
    <property type="entry name" value="SRP54_N"/>
    <property type="match status" value="1"/>
</dbReference>
<evidence type="ECO:0000259" key="10">
    <source>
        <dbReference type="PROSITE" id="PS00300"/>
    </source>
</evidence>
<evidence type="ECO:0000256" key="2">
    <source>
        <dbReference type="ARBA" id="ARBA00022741"/>
    </source>
</evidence>
<dbReference type="EC" id="3.6.5.4" evidence="9"/>
<dbReference type="AlphaFoldDB" id="A0A1G7NTL6"/>
<dbReference type="SUPFAM" id="SSF52540">
    <property type="entry name" value="P-loop containing nucleoside triphosphate hydrolases"/>
    <property type="match status" value="1"/>
</dbReference>
<evidence type="ECO:0000256" key="6">
    <source>
        <dbReference type="ARBA" id="ARBA00023135"/>
    </source>
</evidence>
<dbReference type="PANTHER" id="PTHR11564">
    <property type="entry name" value="SIGNAL RECOGNITION PARTICLE 54K PROTEIN SRP54"/>
    <property type="match status" value="1"/>
</dbReference>
<dbReference type="Gene3D" id="1.20.120.140">
    <property type="entry name" value="Signal recognition particle SRP54, nucleotide-binding domain"/>
    <property type="match status" value="1"/>
</dbReference>
<dbReference type="OrthoDB" id="9804720at2"/>
<dbReference type="GO" id="GO:0005525">
    <property type="term" value="F:GTP binding"/>
    <property type="evidence" value="ECO:0007669"/>
    <property type="project" value="UniProtKB-UniRule"/>
</dbReference>
<evidence type="ECO:0000256" key="8">
    <source>
        <dbReference type="ARBA" id="ARBA00048027"/>
    </source>
</evidence>
<comment type="catalytic activity">
    <reaction evidence="8 9">
        <text>GTP + H2O = GDP + phosphate + H(+)</text>
        <dbReference type="Rhea" id="RHEA:19669"/>
        <dbReference type="ChEBI" id="CHEBI:15377"/>
        <dbReference type="ChEBI" id="CHEBI:15378"/>
        <dbReference type="ChEBI" id="CHEBI:37565"/>
        <dbReference type="ChEBI" id="CHEBI:43474"/>
        <dbReference type="ChEBI" id="CHEBI:58189"/>
        <dbReference type="EC" id="3.6.5.4"/>
    </reaction>
</comment>
<dbReference type="SMART" id="SM00962">
    <property type="entry name" value="SRP54"/>
    <property type="match status" value="1"/>
</dbReference>
<dbReference type="EMBL" id="FNBU01000028">
    <property type="protein sequence ID" value="SDF77326.1"/>
    <property type="molecule type" value="Genomic_DNA"/>
</dbReference>
<dbReference type="CDD" id="cd18539">
    <property type="entry name" value="SRP_G"/>
    <property type="match status" value="1"/>
</dbReference>
<keyword evidence="9" id="KW-0963">Cytoplasm</keyword>
<accession>A0A1G7NTL6</accession>